<feature type="transmembrane region" description="Helical" evidence="10">
    <location>
        <begin position="90"/>
        <end position="111"/>
    </location>
</feature>
<dbReference type="GO" id="GO:0005886">
    <property type="term" value="C:plasma membrane"/>
    <property type="evidence" value="ECO:0007669"/>
    <property type="project" value="UniProtKB-SubCell"/>
</dbReference>
<dbReference type="PANTHER" id="PTHR43302">
    <property type="entry name" value="TRANSPORTER ARSB-RELATED"/>
    <property type="match status" value="1"/>
</dbReference>
<keyword evidence="6 10" id="KW-0812">Transmembrane</keyword>
<comment type="subcellular location">
    <subcellularLocation>
        <location evidence="1">Cell membrane</location>
        <topology evidence="1">Multi-pass membrane protein</topology>
    </subcellularLocation>
</comment>
<evidence type="ECO:0000256" key="5">
    <source>
        <dbReference type="ARBA" id="ARBA00022475"/>
    </source>
</evidence>
<evidence type="ECO:0000256" key="7">
    <source>
        <dbReference type="ARBA" id="ARBA00022849"/>
    </source>
</evidence>
<keyword evidence="4" id="KW-0813">Transport</keyword>
<dbReference type="Proteomes" id="UP000305238">
    <property type="component" value="Unassembled WGS sequence"/>
</dbReference>
<gene>
    <name evidence="12" type="ORF">ETD96_11020</name>
</gene>
<evidence type="ECO:0000259" key="11">
    <source>
        <dbReference type="Pfam" id="PF03600"/>
    </source>
</evidence>
<feature type="transmembrane region" description="Helical" evidence="10">
    <location>
        <begin position="20"/>
        <end position="41"/>
    </location>
</feature>
<keyword evidence="7" id="KW-0059">Arsenical resistance</keyword>
<dbReference type="InterPro" id="IPR004680">
    <property type="entry name" value="Cit_transptr-like_dom"/>
</dbReference>
<dbReference type="Pfam" id="PF03600">
    <property type="entry name" value="CitMHS"/>
    <property type="match status" value="1"/>
</dbReference>
<feature type="transmembrane region" description="Helical" evidence="10">
    <location>
        <begin position="242"/>
        <end position="260"/>
    </location>
</feature>
<keyword evidence="9 10" id="KW-0472">Membrane</keyword>
<evidence type="ECO:0000256" key="8">
    <source>
        <dbReference type="ARBA" id="ARBA00022989"/>
    </source>
</evidence>
<evidence type="ECO:0000313" key="13">
    <source>
        <dbReference type="Proteomes" id="UP000305238"/>
    </source>
</evidence>
<dbReference type="RefSeq" id="WP_138636228.1">
    <property type="nucleotide sequence ID" value="NZ_JBIAFF010000003.1"/>
</dbReference>
<evidence type="ECO:0000256" key="6">
    <source>
        <dbReference type="ARBA" id="ARBA00022692"/>
    </source>
</evidence>
<feature type="transmembrane region" description="Helical" evidence="10">
    <location>
        <begin position="387"/>
        <end position="408"/>
    </location>
</feature>
<keyword evidence="5" id="KW-1003">Cell membrane</keyword>
<organism evidence="12 13">
    <name type="scientific">Actinomadura geliboluensis</name>
    <dbReference type="NCBI Taxonomy" id="882440"/>
    <lineage>
        <taxon>Bacteria</taxon>
        <taxon>Bacillati</taxon>
        <taxon>Actinomycetota</taxon>
        <taxon>Actinomycetes</taxon>
        <taxon>Streptosporangiales</taxon>
        <taxon>Thermomonosporaceae</taxon>
        <taxon>Actinomadura</taxon>
    </lineage>
</organism>
<feature type="transmembrane region" description="Helical" evidence="10">
    <location>
        <begin position="356"/>
        <end position="375"/>
    </location>
</feature>
<comment type="similarity">
    <text evidence="2">Belongs to the ArsB family.</text>
</comment>
<accession>A0A5S4H6M1</accession>
<evidence type="ECO:0000256" key="4">
    <source>
        <dbReference type="ARBA" id="ARBA00022448"/>
    </source>
</evidence>
<evidence type="ECO:0000256" key="2">
    <source>
        <dbReference type="ARBA" id="ARBA00006433"/>
    </source>
</evidence>
<feature type="domain" description="Citrate transporter-like" evidence="11">
    <location>
        <begin position="26"/>
        <end position="335"/>
    </location>
</feature>
<feature type="transmembrane region" description="Helical" evidence="10">
    <location>
        <begin position="177"/>
        <end position="196"/>
    </location>
</feature>
<dbReference type="OrthoDB" id="9774335at2"/>
<name>A0A5S4H6M1_9ACTN</name>
<keyword evidence="8 10" id="KW-1133">Transmembrane helix</keyword>
<evidence type="ECO:0000313" key="12">
    <source>
        <dbReference type="EMBL" id="TMR40371.1"/>
    </source>
</evidence>
<dbReference type="GO" id="GO:0046685">
    <property type="term" value="P:response to arsenic-containing substance"/>
    <property type="evidence" value="ECO:0007669"/>
    <property type="project" value="UniProtKB-KW"/>
</dbReference>
<sequence>MAAVQPPMETLRRAAGSLGVLDWIRVGVLAAGLLFVATGLLPADTARSSIGRIAPLLLFLFSVIVLAELTKEAGVFDAIAQRMAKAGRGNYAALFLLCVAFASLTTIFLNLDTTAVLLTPVMLALAARARIATLPLAMTTVWLANTASLLLPVSNLTNLLAADRVALETRAFAARMWLPQLAVLAVTMALLWAFYWRRRMRGEDAYDPPAPAPVRDRVLFSATGVACLLFIAAILGGVHTGVQLGVAATVAAAVAVAAFAVRDRSALRPSLIPWQLMVFVTGLFLVVPTLERFGLDDAMVAFVGHDGDALGAFRAAFSGAGLSNVLNNLPAYVAGESAVPASNQEQLLSLLIGTNVGPVITPWGSLATLLWFEWCRRWDVRVPMRKFVLTGAVLAVLGCAASVGALLLTR</sequence>
<dbReference type="PANTHER" id="PTHR43302:SF5">
    <property type="entry name" value="TRANSPORTER ARSB-RELATED"/>
    <property type="match status" value="1"/>
</dbReference>
<comment type="caution">
    <text evidence="12">The sequence shown here is derived from an EMBL/GenBank/DDBJ whole genome shotgun (WGS) entry which is preliminary data.</text>
</comment>
<keyword evidence="13" id="KW-1185">Reference proteome</keyword>
<comment type="similarity">
    <text evidence="3">Belongs to the CitM (TC 2.A.11) transporter family.</text>
</comment>
<feature type="transmembrane region" description="Helical" evidence="10">
    <location>
        <begin position="217"/>
        <end position="236"/>
    </location>
</feature>
<dbReference type="InterPro" id="IPR000802">
    <property type="entry name" value="Arsenical_pump_ArsB"/>
</dbReference>
<dbReference type="GO" id="GO:0015105">
    <property type="term" value="F:arsenite transmembrane transporter activity"/>
    <property type="evidence" value="ECO:0007669"/>
    <property type="project" value="InterPro"/>
</dbReference>
<dbReference type="AlphaFoldDB" id="A0A5S4H6M1"/>
<dbReference type="PRINTS" id="PR00758">
    <property type="entry name" value="ARSENICPUMP"/>
</dbReference>
<reference evidence="12 13" key="1">
    <citation type="submission" date="2019-05" db="EMBL/GenBank/DDBJ databases">
        <title>Draft genome sequence of Actinomadura geliboluensis A8036.</title>
        <authorList>
            <person name="Saricaoglu S."/>
            <person name="Isik K."/>
        </authorList>
    </citation>
    <scope>NUCLEOTIDE SEQUENCE [LARGE SCALE GENOMIC DNA]</scope>
    <source>
        <strain evidence="12 13">A8036</strain>
    </source>
</reference>
<feature type="transmembrane region" description="Helical" evidence="10">
    <location>
        <begin position="272"/>
        <end position="290"/>
    </location>
</feature>
<protein>
    <submittedName>
        <fullName evidence="12">Arsenic transporter</fullName>
    </submittedName>
</protein>
<proteinExistence type="inferred from homology"/>
<evidence type="ECO:0000256" key="1">
    <source>
        <dbReference type="ARBA" id="ARBA00004651"/>
    </source>
</evidence>
<feature type="transmembrane region" description="Helical" evidence="10">
    <location>
        <begin position="131"/>
        <end position="151"/>
    </location>
</feature>
<evidence type="ECO:0000256" key="9">
    <source>
        <dbReference type="ARBA" id="ARBA00023136"/>
    </source>
</evidence>
<evidence type="ECO:0000256" key="10">
    <source>
        <dbReference type="SAM" id="Phobius"/>
    </source>
</evidence>
<dbReference type="EMBL" id="VCKZ01000058">
    <property type="protein sequence ID" value="TMR40371.1"/>
    <property type="molecule type" value="Genomic_DNA"/>
</dbReference>
<feature type="transmembrane region" description="Helical" evidence="10">
    <location>
        <begin position="53"/>
        <end position="70"/>
    </location>
</feature>
<evidence type="ECO:0000256" key="3">
    <source>
        <dbReference type="ARBA" id="ARBA00009843"/>
    </source>
</evidence>